<dbReference type="Proteomes" id="UP001198806">
    <property type="component" value="Unassembled WGS sequence"/>
</dbReference>
<reference evidence="1 3" key="1">
    <citation type="submission" date="2015-09" db="EMBL/GenBank/DDBJ databases">
        <authorList>
            <consortium name="Pathogen Informatics"/>
        </authorList>
    </citation>
    <scope>NUCLEOTIDE SEQUENCE [LARGE SCALE GENOMIC DNA]</scope>
    <source>
        <strain evidence="1 3">2789STDY5608872</strain>
    </source>
</reference>
<evidence type="ECO:0000313" key="2">
    <source>
        <dbReference type="EMBL" id="MCB6518557.1"/>
    </source>
</evidence>
<sequence>MITKTYELVGKDNCMLRTIYCGTRVSMEFKGGNFINGKNALLRTSNPFVQDAIENDCRFGTSIRLVSTLKDDDVSGVSVMRNSRGREKQVKEVKTVKNVNDAIDYFAKMGYKVENDDMLEELKDKLSVSFPNMK</sequence>
<dbReference type="EMBL" id="CYXP01000007">
    <property type="protein sequence ID" value="CUN25768.1"/>
    <property type="molecule type" value="Genomic_DNA"/>
</dbReference>
<reference evidence="2" key="2">
    <citation type="submission" date="2021-10" db="EMBL/GenBank/DDBJ databases">
        <title>Collection of gut derived symbiotic bacterial strains cultured from healthy donors.</title>
        <authorList>
            <person name="Lin H."/>
            <person name="Littmann E."/>
            <person name="Kohout C."/>
            <person name="Pamer E.G."/>
        </authorList>
    </citation>
    <scope>NUCLEOTIDE SEQUENCE</scope>
    <source>
        <strain evidence="2">DFI.2.94</strain>
    </source>
</reference>
<name>A0A173VIJ6_PARDI</name>
<evidence type="ECO:0000313" key="3">
    <source>
        <dbReference type="Proteomes" id="UP000095591"/>
    </source>
</evidence>
<dbReference type="AlphaFoldDB" id="A0A173VIJ6"/>
<protein>
    <submittedName>
        <fullName evidence="1">Uncharacterized protein</fullName>
    </submittedName>
</protein>
<dbReference type="EMBL" id="JAJCNI010000013">
    <property type="protein sequence ID" value="MCB6518557.1"/>
    <property type="molecule type" value="Genomic_DNA"/>
</dbReference>
<evidence type="ECO:0000313" key="1">
    <source>
        <dbReference type="EMBL" id="CUN25768.1"/>
    </source>
</evidence>
<proteinExistence type="predicted"/>
<organism evidence="1 3">
    <name type="scientific">Parabacteroides distasonis</name>
    <dbReference type="NCBI Taxonomy" id="823"/>
    <lineage>
        <taxon>Bacteria</taxon>
        <taxon>Pseudomonadati</taxon>
        <taxon>Bacteroidota</taxon>
        <taxon>Bacteroidia</taxon>
        <taxon>Bacteroidales</taxon>
        <taxon>Tannerellaceae</taxon>
        <taxon>Parabacteroides</taxon>
    </lineage>
</organism>
<dbReference type="Proteomes" id="UP000095591">
    <property type="component" value="Unassembled WGS sequence"/>
</dbReference>
<accession>A0A173VIJ6</accession>
<gene>
    <name evidence="1" type="ORF">ERS852429_02970</name>
    <name evidence="2" type="ORF">LI194_12190</name>
</gene>
<dbReference type="RefSeq" id="WP_057319700.1">
    <property type="nucleotide sequence ID" value="NZ_CYXP01000007.1"/>
</dbReference>